<reference evidence="2 3" key="1">
    <citation type="submission" date="2024-06" db="EMBL/GenBank/DDBJ databases">
        <title>Sorghum-associated microbial communities from plants grown in Nebraska, USA.</title>
        <authorList>
            <person name="Schachtman D."/>
        </authorList>
    </citation>
    <scope>NUCLEOTIDE SEQUENCE [LARGE SCALE GENOMIC DNA]</scope>
    <source>
        <strain evidence="2 3">2857</strain>
    </source>
</reference>
<dbReference type="Pfam" id="PF12730">
    <property type="entry name" value="ABC2_membrane_4"/>
    <property type="match status" value="1"/>
</dbReference>
<comment type="caution">
    <text evidence="2">The sequence shown here is derived from an EMBL/GenBank/DDBJ whole genome shotgun (WGS) entry which is preliminary data.</text>
</comment>
<gene>
    <name evidence="2" type="ORF">ABIE21_002912</name>
</gene>
<dbReference type="Proteomes" id="UP001549257">
    <property type="component" value="Unassembled WGS sequence"/>
</dbReference>
<dbReference type="RefSeq" id="WP_354025563.1">
    <property type="nucleotide sequence ID" value="NZ_JBEPSJ010000004.1"/>
</dbReference>
<accession>A0ABV2QQN7</accession>
<feature type="transmembrane region" description="Helical" evidence="1">
    <location>
        <begin position="243"/>
        <end position="262"/>
    </location>
</feature>
<protein>
    <submittedName>
        <fullName evidence="2">ABC-2 type transport system permease protein</fullName>
    </submittedName>
</protein>
<keyword evidence="1" id="KW-0472">Membrane</keyword>
<feature type="transmembrane region" description="Helical" evidence="1">
    <location>
        <begin position="70"/>
        <end position="91"/>
    </location>
</feature>
<proteinExistence type="predicted"/>
<keyword evidence="1" id="KW-1133">Transmembrane helix</keyword>
<organism evidence="2 3">
    <name type="scientific">Conyzicola nivalis</name>
    <dbReference type="NCBI Taxonomy" id="1477021"/>
    <lineage>
        <taxon>Bacteria</taxon>
        <taxon>Bacillati</taxon>
        <taxon>Actinomycetota</taxon>
        <taxon>Actinomycetes</taxon>
        <taxon>Micrococcales</taxon>
        <taxon>Microbacteriaceae</taxon>
        <taxon>Conyzicola</taxon>
    </lineage>
</organism>
<feature type="transmembrane region" description="Helical" evidence="1">
    <location>
        <begin position="186"/>
        <end position="210"/>
    </location>
</feature>
<evidence type="ECO:0000256" key="1">
    <source>
        <dbReference type="SAM" id="Phobius"/>
    </source>
</evidence>
<feature type="transmembrane region" description="Helical" evidence="1">
    <location>
        <begin position="31"/>
        <end position="50"/>
    </location>
</feature>
<sequence length="266" mass="27455">MSTATFTTDTRIRFGGVLASEFTKLVTLRSIWIVAVAMLAAAGLVAVAEAQNSTAPGVDPVSGVETMLSVFWIVRTGTQLFVAALAVILVTHEFSSGTIQTTVISVPRRLPVLAAKAVVVAVVTTLLSLLSSLVQYAAAMPLLDPVGRGASIADPVIVTAALADSLYLVVVAVFALMLATIVRNAAVAITIVIAILFGVILAAPALPMIADVPGEYFFLSYAADMTTSALYNPAAAADLGRNLAVTLAWLVLPGAAASVLFARRSV</sequence>
<evidence type="ECO:0000313" key="3">
    <source>
        <dbReference type="Proteomes" id="UP001549257"/>
    </source>
</evidence>
<keyword evidence="1" id="KW-0812">Transmembrane</keyword>
<dbReference type="EMBL" id="JBEPSJ010000004">
    <property type="protein sequence ID" value="MET4583386.1"/>
    <property type="molecule type" value="Genomic_DNA"/>
</dbReference>
<keyword evidence="3" id="KW-1185">Reference proteome</keyword>
<name>A0ABV2QQN7_9MICO</name>
<feature type="transmembrane region" description="Helical" evidence="1">
    <location>
        <begin position="112"/>
        <end position="136"/>
    </location>
</feature>
<evidence type="ECO:0000313" key="2">
    <source>
        <dbReference type="EMBL" id="MET4583386.1"/>
    </source>
</evidence>
<feature type="transmembrane region" description="Helical" evidence="1">
    <location>
        <begin position="156"/>
        <end position="179"/>
    </location>
</feature>